<name>A0A8S0RQK2_OLEEU</name>
<comment type="caution">
    <text evidence="1">The sequence shown here is derived from an EMBL/GenBank/DDBJ whole genome shotgun (WGS) entry which is preliminary data.</text>
</comment>
<dbReference type="EMBL" id="CACTIH010003681">
    <property type="protein sequence ID" value="CAA2981819.1"/>
    <property type="molecule type" value="Genomic_DNA"/>
</dbReference>
<protein>
    <submittedName>
        <fullName evidence="1">Uncharacterized protein</fullName>
    </submittedName>
</protein>
<gene>
    <name evidence="1" type="ORF">OLEA9_A113724</name>
</gene>
<dbReference type="AlphaFoldDB" id="A0A8S0RQK2"/>
<sequence>MLETRIFPGQFHLDLEDQDGQDLNGYNITINEAQSRVSNEGAGFRGGCRERGYGVRDGSGGYDRREGGFSAKNSYSHHHHDRHRTIVEDRYRCYVRGWMVGTGSFVDLDVSIGRSGWMERHIGNGNV</sequence>
<reference evidence="1 2" key="1">
    <citation type="submission" date="2019-12" db="EMBL/GenBank/DDBJ databases">
        <authorList>
            <person name="Alioto T."/>
            <person name="Alioto T."/>
            <person name="Gomez Garrido J."/>
        </authorList>
    </citation>
    <scope>NUCLEOTIDE SEQUENCE [LARGE SCALE GENOMIC DNA]</scope>
</reference>
<organism evidence="1 2">
    <name type="scientific">Olea europaea subsp. europaea</name>
    <dbReference type="NCBI Taxonomy" id="158383"/>
    <lineage>
        <taxon>Eukaryota</taxon>
        <taxon>Viridiplantae</taxon>
        <taxon>Streptophyta</taxon>
        <taxon>Embryophyta</taxon>
        <taxon>Tracheophyta</taxon>
        <taxon>Spermatophyta</taxon>
        <taxon>Magnoliopsida</taxon>
        <taxon>eudicotyledons</taxon>
        <taxon>Gunneridae</taxon>
        <taxon>Pentapetalae</taxon>
        <taxon>asterids</taxon>
        <taxon>lamiids</taxon>
        <taxon>Lamiales</taxon>
        <taxon>Oleaceae</taxon>
        <taxon>Oleeae</taxon>
        <taxon>Olea</taxon>
    </lineage>
</organism>
<dbReference type="Gramene" id="OE9A113724T1">
    <property type="protein sequence ID" value="OE9A113724C1"/>
    <property type="gene ID" value="OE9A113724"/>
</dbReference>
<dbReference type="Proteomes" id="UP000594638">
    <property type="component" value="Unassembled WGS sequence"/>
</dbReference>
<keyword evidence="2" id="KW-1185">Reference proteome</keyword>
<accession>A0A8S0RQK2</accession>
<proteinExistence type="predicted"/>
<evidence type="ECO:0000313" key="1">
    <source>
        <dbReference type="EMBL" id="CAA2981819.1"/>
    </source>
</evidence>
<evidence type="ECO:0000313" key="2">
    <source>
        <dbReference type="Proteomes" id="UP000594638"/>
    </source>
</evidence>